<organism evidence="1 2">
    <name type="scientific">Klebsiella grimontii</name>
    <dbReference type="NCBI Taxonomy" id="2058152"/>
    <lineage>
        <taxon>Bacteria</taxon>
        <taxon>Pseudomonadati</taxon>
        <taxon>Pseudomonadota</taxon>
        <taxon>Gammaproteobacteria</taxon>
        <taxon>Enterobacterales</taxon>
        <taxon>Enterobacteriaceae</taxon>
        <taxon>Klebsiella/Raoultella group</taxon>
        <taxon>Klebsiella</taxon>
    </lineage>
</organism>
<dbReference type="RefSeq" id="WP_370516297.1">
    <property type="nucleotide sequence ID" value="NZ_CABGWT010000016.1"/>
</dbReference>
<sequence>MTNNQLTDRRISELLESATEYDLTAFAKNDDLALALRELQERRMAAMDGEPIVFTDERNLHHIAMGRETSLIWGKQNHEAGDIPLFRHAKPAPVVPVVPDALIKAVDFYEQVKRENPSVETGAWKDAVEWVLKEACLAAKKDES</sequence>
<proteinExistence type="predicted"/>
<reference evidence="2" key="1">
    <citation type="submission" date="2017-08" db="EMBL/GenBank/DDBJ databases">
        <authorList>
            <person name="Brisse S."/>
        </authorList>
    </citation>
    <scope>NUCLEOTIDE SEQUENCE [LARGE SCALE GENOMIC DNA]</scope>
    <source>
        <strain evidence="2">06D021</strain>
    </source>
</reference>
<dbReference type="EMBL" id="FZTC01000029">
    <property type="protein sequence ID" value="SNU37331.1"/>
    <property type="molecule type" value="Genomic_DNA"/>
</dbReference>
<dbReference type="AlphaFoldDB" id="A0A285B8K9"/>
<evidence type="ECO:0000313" key="1">
    <source>
        <dbReference type="EMBL" id="SNU37331.1"/>
    </source>
</evidence>
<protein>
    <recommendedName>
        <fullName evidence="3">Eaa1</fullName>
    </recommendedName>
</protein>
<accession>A0A285B8K9</accession>
<evidence type="ECO:0000313" key="2">
    <source>
        <dbReference type="Proteomes" id="UP000220639"/>
    </source>
</evidence>
<dbReference type="Proteomes" id="UP000220639">
    <property type="component" value="Unassembled WGS sequence"/>
</dbReference>
<evidence type="ECO:0008006" key="3">
    <source>
        <dbReference type="Google" id="ProtNLM"/>
    </source>
</evidence>
<name>A0A285B8K9_9ENTR</name>
<gene>
    <name evidence="1" type="ORF">KOSB73_350028</name>
</gene>